<protein>
    <recommendedName>
        <fullName evidence="9">Protein translocase subunit SecD</fullName>
    </recommendedName>
</protein>
<evidence type="ECO:0000256" key="7">
    <source>
        <dbReference type="ARBA" id="ARBA00023010"/>
    </source>
</evidence>
<keyword evidence="2 9" id="KW-0813">Transport</keyword>
<dbReference type="InterPro" id="IPR022813">
    <property type="entry name" value="SecD/SecF_arch_bac"/>
</dbReference>
<evidence type="ECO:0000313" key="13">
    <source>
        <dbReference type="EMBL" id="ATS17490.1"/>
    </source>
</evidence>
<evidence type="ECO:0000259" key="12">
    <source>
        <dbReference type="Pfam" id="PF22599"/>
    </source>
</evidence>
<feature type="transmembrane region" description="Helical" evidence="9">
    <location>
        <begin position="434"/>
        <end position="457"/>
    </location>
</feature>
<dbReference type="InterPro" id="IPR005791">
    <property type="entry name" value="SecD"/>
</dbReference>
<dbReference type="InterPro" id="IPR048631">
    <property type="entry name" value="SecD_1st"/>
</dbReference>
<dbReference type="Pfam" id="PF02355">
    <property type="entry name" value="SecD_SecF_C"/>
    <property type="match status" value="1"/>
</dbReference>
<comment type="subcellular location">
    <subcellularLocation>
        <location evidence="1 9">Cell membrane</location>
        <topology evidence="1 9">Multi-pass membrane protein</topology>
    </subcellularLocation>
</comment>
<keyword evidence="3 9" id="KW-1003">Cell membrane</keyword>
<feature type="domain" description="SecDF P1 head subdomain" evidence="12">
    <location>
        <begin position="180"/>
        <end position="284"/>
    </location>
</feature>
<keyword evidence="6 9" id="KW-1133">Transmembrane helix</keyword>
<dbReference type="InterPro" id="IPR022646">
    <property type="entry name" value="SecD/SecF_CS"/>
</dbReference>
<dbReference type="PANTHER" id="PTHR30081:SF1">
    <property type="entry name" value="PROTEIN TRANSLOCASE SUBUNIT SECD"/>
    <property type="match status" value="1"/>
</dbReference>
<evidence type="ECO:0000256" key="6">
    <source>
        <dbReference type="ARBA" id="ARBA00022989"/>
    </source>
</evidence>
<evidence type="ECO:0000256" key="5">
    <source>
        <dbReference type="ARBA" id="ARBA00022927"/>
    </source>
</evidence>
<evidence type="ECO:0000256" key="3">
    <source>
        <dbReference type="ARBA" id="ARBA00022475"/>
    </source>
</evidence>
<name>A0A2D2PZ28_PARLV</name>
<dbReference type="PANTHER" id="PTHR30081">
    <property type="entry name" value="PROTEIN-EXPORT MEMBRANE PROTEIN SEC"/>
    <property type="match status" value="1"/>
</dbReference>
<dbReference type="Gene3D" id="1.20.1640.10">
    <property type="entry name" value="Multidrug efflux transporter AcrB transmembrane domain"/>
    <property type="match status" value="1"/>
</dbReference>
<dbReference type="HAMAP" id="MF_01463_B">
    <property type="entry name" value="SecD_B"/>
    <property type="match status" value="1"/>
</dbReference>
<evidence type="ECO:0000259" key="11">
    <source>
        <dbReference type="Pfam" id="PF21760"/>
    </source>
</evidence>
<evidence type="ECO:0000259" key="10">
    <source>
        <dbReference type="Pfam" id="PF02355"/>
    </source>
</evidence>
<proteinExistence type="inferred from homology"/>
<evidence type="ECO:0000256" key="1">
    <source>
        <dbReference type="ARBA" id="ARBA00004651"/>
    </source>
</evidence>
<dbReference type="Pfam" id="PF07549">
    <property type="entry name" value="Sec_GG"/>
    <property type="match status" value="1"/>
</dbReference>
<dbReference type="KEGG" id="slw:BRW62_00585"/>
<dbReference type="NCBIfam" id="TIGR01129">
    <property type="entry name" value="secD"/>
    <property type="match status" value="1"/>
</dbReference>
<feature type="transmembrane region" description="Helical" evidence="9">
    <location>
        <begin position="398"/>
        <end position="422"/>
    </location>
</feature>
<feature type="transmembrane region" description="Helical" evidence="9">
    <location>
        <begin position="307"/>
        <end position="327"/>
    </location>
</feature>
<organism evidence="13 14">
    <name type="scientific">Parathermosynechococcus lividus PCC 6715</name>
    <dbReference type="NCBI Taxonomy" id="1917166"/>
    <lineage>
        <taxon>Bacteria</taxon>
        <taxon>Bacillati</taxon>
        <taxon>Cyanobacteriota</taxon>
        <taxon>Cyanophyceae</taxon>
        <taxon>Acaryochloridales</taxon>
        <taxon>Thermosynechococcaceae</taxon>
        <taxon>Parathermosynechococcus</taxon>
    </lineage>
</organism>
<feature type="domain" description="Protein export membrane protein SecD/SecF C-terminal" evidence="10">
    <location>
        <begin position="287"/>
        <end position="447"/>
    </location>
</feature>
<gene>
    <name evidence="9" type="primary">secD</name>
    <name evidence="13" type="ORF">BRW62_00585</name>
</gene>
<dbReference type="GO" id="GO:0065002">
    <property type="term" value="P:intracellular protein transmembrane transport"/>
    <property type="evidence" value="ECO:0007669"/>
    <property type="project" value="UniProtKB-UniRule"/>
</dbReference>
<accession>A0A2D2PZ28</accession>
<feature type="domain" description="Protein translocase subunit SecDF P1" evidence="11">
    <location>
        <begin position="60"/>
        <end position="113"/>
    </location>
</feature>
<comment type="function">
    <text evidence="9">Probably participates in protein translocation into and across both the cytoplasmic and thylakoid membranes in cyanobacterial cells.</text>
</comment>
<dbReference type="InterPro" id="IPR001036">
    <property type="entry name" value="Acrflvin-R"/>
</dbReference>
<dbReference type="Gene3D" id="3.30.70.3400">
    <property type="match status" value="1"/>
</dbReference>
<reference evidence="13 14" key="1">
    <citation type="submission" date="2016-11" db="EMBL/GenBank/DDBJ databases">
        <title>Complete genome sequence of thermophilic cyanobacteria strain Synechococcus sp. PCC6715.</title>
        <authorList>
            <person name="Tang J."/>
            <person name="Daroch M."/>
            <person name="Liang Y."/>
            <person name="Jiang D."/>
            <person name="Shah M."/>
        </authorList>
    </citation>
    <scope>NUCLEOTIDE SEQUENCE [LARGE SCALE GENOMIC DNA]</scope>
    <source>
        <strain evidence="13 14">PCC 6715</strain>
    </source>
</reference>
<keyword evidence="14" id="KW-1185">Reference proteome</keyword>
<feature type="transmembrane region" description="Helical" evidence="9">
    <location>
        <begin position="7"/>
        <end position="23"/>
    </location>
</feature>
<dbReference type="GO" id="GO:0005886">
    <property type="term" value="C:plasma membrane"/>
    <property type="evidence" value="ECO:0007669"/>
    <property type="project" value="UniProtKB-SubCell"/>
</dbReference>
<feature type="transmembrane region" description="Helical" evidence="9">
    <location>
        <begin position="358"/>
        <end position="377"/>
    </location>
</feature>
<evidence type="ECO:0000256" key="8">
    <source>
        <dbReference type="ARBA" id="ARBA00023136"/>
    </source>
</evidence>
<keyword evidence="8 9" id="KW-0472">Membrane</keyword>
<dbReference type="FunFam" id="1.20.1640.10:FF:000004">
    <property type="entry name" value="Protein translocase subunit SecD"/>
    <property type="match status" value="1"/>
</dbReference>
<dbReference type="NCBIfam" id="TIGR00916">
    <property type="entry name" value="2A0604s01"/>
    <property type="match status" value="1"/>
</dbReference>
<keyword evidence="5 9" id="KW-0653">Protein transport</keyword>
<keyword evidence="4 9" id="KW-0812">Transmembrane</keyword>
<dbReference type="GO" id="GO:0015450">
    <property type="term" value="F:protein-transporting ATPase activity"/>
    <property type="evidence" value="ECO:0007669"/>
    <property type="project" value="InterPro"/>
</dbReference>
<dbReference type="InterPro" id="IPR048634">
    <property type="entry name" value="SecD_SecF_C"/>
</dbReference>
<evidence type="ECO:0000313" key="14">
    <source>
        <dbReference type="Proteomes" id="UP000231057"/>
    </source>
</evidence>
<feature type="transmembrane region" description="Helical" evidence="9">
    <location>
        <begin position="334"/>
        <end position="352"/>
    </location>
</feature>
<dbReference type="SUPFAM" id="SSF82866">
    <property type="entry name" value="Multidrug efflux transporter AcrB transmembrane domain"/>
    <property type="match status" value="1"/>
</dbReference>
<dbReference type="RefSeq" id="WP_099797633.1">
    <property type="nucleotide sequence ID" value="NZ_CP018092.1"/>
</dbReference>
<comment type="similarity">
    <text evidence="9">Belongs to the SecD/SecF family. SecD subfamily.</text>
</comment>
<dbReference type="Pfam" id="PF21760">
    <property type="entry name" value="SecD_1st"/>
    <property type="match status" value="1"/>
</dbReference>
<dbReference type="InterPro" id="IPR055344">
    <property type="entry name" value="SecD_SecF_C_bact"/>
</dbReference>
<dbReference type="GO" id="GO:0006605">
    <property type="term" value="P:protein targeting"/>
    <property type="evidence" value="ECO:0007669"/>
    <property type="project" value="UniProtKB-UniRule"/>
</dbReference>
<dbReference type="Gene3D" id="3.30.1360.200">
    <property type="match status" value="1"/>
</dbReference>
<sequence length="476" mass="50805">MGKYRGWLIAILVLLMAATWVIVRTPARLGLDLRGGAQLTLQVQTTDKVPQITPQVLSAVQSVVQKRIDGLGVAEAVVQTAGDDKLLVQLPGVTDPEQAERILKGTAQLLFAPQKPGTEAQLQVERQIQAQLLLEQTQLLLEQSQNANNPEALADIEAKLAKNRESLAASQQAIANLFAPSELTGAMLQEAFASPVAPGSPNWNVIVRFDPQGAELFARLTKEIAGTGRSIGIFLDDRLISAPTVSAQYAETGIIGGNAEISGGFTAQTANDLAIQLQGGALPVPLEVVENRTVGASLGQDSIRDSLYAGVVGLVLVLVFMVAYYRLPGLIADIALVLYAIFTYAAFLLFGVTLTLPGIAGFILSIGMAVDANVLIFERTREELRLGKTLYRSVESGFDRAFASILDSNVTTLIACGALFALGTGFVRGFAVTLAIGIGVSMFTALTCSRSFLFYAISIPSLRKPTWFCPKLETLK</sequence>
<dbReference type="AlphaFoldDB" id="A0A2D2PZ28"/>
<dbReference type="Pfam" id="PF22599">
    <property type="entry name" value="SecDF_P1_head"/>
    <property type="match status" value="1"/>
</dbReference>
<dbReference type="Proteomes" id="UP000231057">
    <property type="component" value="Chromosome"/>
</dbReference>
<reference evidence="14" key="2">
    <citation type="journal article" date="2022" name="Front. Microbiol.">
        <title>Comparative Genomic Analysis Revealed Distinct Molecular Components and Organization of CO2-Concentrating Mechanism in Thermophilic Cyanobacteria.</title>
        <authorList>
            <person name="Tang J."/>
            <person name="Zhou H."/>
            <person name="Yao D."/>
            <person name="Riaz S."/>
            <person name="You D."/>
            <person name="Klepacz-Smolka A."/>
            <person name="Daroch M."/>
        </authorList>
    </citation>
    <scope>NUCLEOTIDE SEQUENCE [LARGE SCALE GENOMIC DNA]</scope>
    <source>
        <strain evidence="14">PCC 6715</strain>
    </source>
</reference>
<dbReference type="InterPro" id="IPR054384">
    <property type="entry name" value="SecDF_P1_head"/>
</dbReference>
<evidence type="ECO:0000256" key="2">
    <source>
        <dbReference type="ARBA" id="ARBA00022448"/>
    </source>
</evidence>
<comment type="function">
    <text evidence="9">Part of the Sec protein translocase complex. Interacts with the SecYEG preprotein conducting channel. SecDF uses the proton motive force (PMF) to complete protein translocation after the ATP-dependent function of SecA.</text>
</comment>
<evidence type="ECO:0000256" key="4">
    <source>
        <dbReference type="ARBA" id="ARBA00022692"/>
    </source>
</evidence>
<dbReference type="PRINTS" id="PR00702">
    <property type="entry name" value="ACRIFLAVINRP"/>
</dbReference>
<comment type="subunit">
    <text evidence="9">Forms a complex with SecF. Part of the essential Sec protein translocation apparatus which comprises SecA, SecYEG and auxiliary proteins SecDF. Other proteins may also be involved.</text>
</comment>
<dbReference type="OrthoDB" id="9805019at2"/>
<dbReference type="GO" id="GO:0043952">
    <property type="term" value="P:protein transport by the Sec complex"/>
    <property type="evidence" value="ECO:0007669"/>
    <property type="project" value="UniProtKB-UniRule"/>
</dbReference>
<evidence type="ECO:0000256" key="9">
    <source>
        <dbReference type="HAMAP-Rule" id="MF_01463"/>
    </source>
</evidence>
<dbReference type="EMBL" id="CP018092">
    <property type="protein sequence ID" value="ATS17490.1"/>
    <property type="molecule type" value="Genomic_DNA"/>
</dbReference>
<keyword evidence="7 9" id="KW-0811">Translocation</keyword>